<name>A0A6P1E9D3_LENHI</name>
<accession>A0A6P1E9D3</accession>
<organism evidence="1 2">
    <name type="scientific">Lentilactobacillus hilgardii</name>
    <name type="common">Lactobacillus hilgardii</name>
    <dbReference type="NCBI Taxonomy" id="1588"/>
    <lineage>
        <taxon>Bacteria</taxon>
        <taxon>Bacillati</taxon>
        <taxon>Bacillota</taxon>
        <taxon>Bacilli</taxon>
        <taxon>Lactobacillales</taxon>
        <taxon>Lactobacillaceae</taxon>
        <taxon>Lentilactobacillus</taxon>
    </lineage>
</organism>
<dbReference type="AlphaFoldDB" id="A0A6P1E9D3"/>
<dbReference type="SMR" id="A0A6P1E9D3"/>
<dbReference type="Proteomes" id="UP000465035">
    <property type="component" value="Chromosome"/>
</dbReference>
<dbReference type="GeneID" id="69059474"/>
<protein>
    <submittedName>
        <fullName evidence="1">Uncharacterized protein</fullName>
    </submittedName>
</protein>
<evidence type="ECO:0000313" key="2">
    <source>
        <dbReference type="Proteomes" id="UP000465035"/>
    </source>
</evidence>
<dbReference type="EMBL" id="CP047121">
    <property type="protein sequence ID" value="QHB53209.1"/>
    <property type="molecule type" value="Genomic_DNA"/>
</dbReference>
<sequence length="91" mass="11402">MHPFKKSEKEREDFLRNIRFIDRRDFQRFEPDPNEEPLKELVRIKRVRREYHHEIRREKGEMRILHLKLFLLGHEGFIKFIRHLITGRSLP</sequence>
<dbReference type="RefSeq" id="WP_003550735.1">
    <property type="nucleotide sequence ID" value="NZ_CABKOL010000106.1"/>
</dbReference>
<evidence type="ECO:0000313" key="1">
    <source>
        <dbReference type="EMBL" id="QHB53209.1"/>
    </source>
</evidence>
<gene>
    <name evidence="1" type="ORF">GQR93_13945</name>
</gene>
<reference evidence="1 2" key="1">
    <citation type="submission" date="2019-12" db="EMBL/GenBank/DDBJ databases">
        <title>Lactobacillus hilgardii FLUB.</title>
        <authorList>
            <person name="Gustaw K."/>
        </authorList>
    </citation>
    <scope>NUCLEOTIDE SEQUENCE [LARGE SCALE GENOMIC DNA]</scope>
    <source>
        <strain evidence="1 2">FLUB</strain>
    </source>
</reference>
<proteinExistence type="predicted"/>